<feature type="region of interest" description="Disordered" evidence="8">
    <location>
        <begin position="196"/>
        <end position="216"/>
    </location>
</feature>
<evidence type="ECO:0000313" key="10">
    <source>
        <dbReference type="EMBL" id="KAG8429578.1"/>
    </source>
</evidence>
<dbReference type="PROSITE" id="PS50002">
    <property type="entry name" value="SH3"/>
    <property type="match status" value="1"/>
</dbReference>
<dbReference type="GO" id="GO:0005654">
    <property type="term" value="C:nucleoplasm"/>
    <property type="evidence" value="ECO:0007669"/>
    <property type="project" value="TreeGrafter"/>
</dbReference>
<dbReference type="InterPro" id="IPR036028">
    <property type="entry name" value="SH3-like_dom_sf"/>
</dbReference>
<dbReference type="InterPro" id="IPR027681">
    <property type="entry name" value="IRSp53/IRTKS/Pinkbar"/>
</dbReference>
<dbReference type="GO" id="GO:0051764">
    <property type="term" value="P:actin crosslink formation"/>
    <property type="evidence" value="ECO:0007669"/>
    <property type="project" value="TreeGrafter"/>
</dbReference>
<feature type="domain" description="SH3" evidence="9">
    <location>
        <begin position="134"/>
        <end position="196"/>
    </location>
</feature>
<dbReference type="GO" id="GO:0005856">
    <property type="term" value="C:cytoskeleton"/>
    <property type="evidence" value="ECO:0007669"/>
    <property type="project" value="UniProtKB-SubCell"/>
</dbReference>
<reference evidence="10" key="1">
    <citation type="thesis" date="2020" institute="ProQuest LLC" country="789 East Eisenhower Parkway, Ann Arbor, MI, USA">
        <title>Comparative Genomics and Chromosome Evolution.</title>
        <authorList>
            <person name="Mudd A.B."/>
        </authorList>
    </citation>
    <scope>NUCLEOTIDE SEQUENCE</scope>
    <source>
        <strain evidence="10">Female2</strain>
        <tissue evidence="10">Blood</tissue>
    </source>
</reference>
<name>A0A8T2IFT1_9PIPI</name>
<accession>A0A8T2IFT1</accession>
<dbReference type="Gene3D" id="2.30.30.40">
    <property type="entry name" value="SH3 Domains"/>
    <property type="match status" value="1"/>
</dbReference>
<keyword evidence="6" id="KW-0206">Cytoskeleton</keyword>
<comment type="subcellular location">
    <subcellularLocation>
        <location evidence="1">Cytoplasm</location>
        <location evidence="1">Cytoskeleton</location>
    </subcellularLocation>
</comment>
<organism evidence="10 11">
    <name type="scientific">Hymenochirus boettgeri</name>
    <name type="common">Congo dwarf clawed frog</name>
    <dbReference type="NCBI Taxonomy" id="247094"/>
    <lineage>
        <taxon>Eukaryota</taxon>
        <taxon>Metazoa</taxon>
        <taxon>Chordata</taxon>
        <taxon>Craniata</taxon>
        <taxon>Vertebrata</taxon>
        <taxon>Euteleostomi</taxon>
        <taxon>Amphibia</taxon>
        <taxon>Batrachia</taxon>
        <taxon>Anura</taxon>
        <taxon>Pipoidea</taxon>
        <taxon>Pipidae</taxon>
        <taxon>Pipinae</taxon>
        <taxon>Hymenochirus</taxon>
    </lineage>
</organism>
<keyword evidence="2 7" id="KW-0728">SH3 domain</keyword>
<feature type="non-terminal residue" evidence="10">
    <location>
        <position position="298"/>
    </location>
</feature>
<evidence type="ECO:0000256" key="3">
    <source>
        <dbReference type="ARBA" id="ARBA00022490"/>
    </source>
</evidence>
<dbReference type="GO" id="GO:0005829">
    <property type="term" value="C:cytosol"/>
    <property type="evidence" value="ECO:0007669"/>
    <property type="project" value="TreeGrafter"/>
</dbReference>
<dbReference type="PANTHER" id="PTHR14206">
    <property type="entry name" value="BRAIN-SPECIFIC ANGIOGENESIS INHIBITOR 1-ASSOCIATED PROTEIN 2"/>
    <property type="match status" value="1"/>
</dbReference>
<evidence type="ECO:0000256" key="1">
    <source>
        <dbReference type="ARBA" id="ARBA00004245"/>
    </source>
</evidence>
<dbReference type="OrthoDB" id="3800937at2759"/>
<dbReference type="AlphaFoldDB" id="A0A8T2IFT1"/>
<proteinExistence type="predicted"/>
<feature type="region of interest" description="Disordered" evidence="8">
    <location>
        <begin position="239"/>
        <end position="298"/>
    </location>
</feature>
<gene>
    <name evidence="10" type="ORF">GDO86_019785</name>
</gene>
<dbReference type="SMART" id="SM00326">
    <property type="entry name" value="SH3"/>
    <property type="match status" value="1"/>
</dbReference>
<evidence type="ECO:0000256" key="2">
    <source>
        <dbReference type="ARBA" id="ARBA00022443"/>
    </source>
</evidence>
<dbReference type="SUPFAM" id="SSF50044">
    <property type="entry name" value="SH3-domain"/>
    <property type="match status" value="1"/>
</dbReference>
<dbReference type="Proteomes" id="UP000812440">
    <property type="component" value="Unassembled WGS sequence"/>
</dbReference>
<evidence type="ECO:0000259" key="9">
    <source>
        <dbReference type="PROSITE" id="PS50002"/>
    </source>
</evidence>
<dbReference type="GO" id="GO:0030838">
    <property type="term" value="P:positive regulation of actin filament polymerization"/>
    <property type="evidence" value="ECO:0007669"/>
    <property type="project" value="TreeGrafter"/>
</dbReference>
<sequence>NKLIEMKKDLRQIDPCMETLSVLCQQTISDNKVILYNWIAEKGNVDKQTSATSSVPSNVTKPVREGQLYILTVHMNYCRMMPPAPQMKAHPSPLVDIFNNPAVTNKPISEKPKPSPEDGTFPRSMSVASGLNQMTKRKVKTIFPHTGNSKTLLSFAQGDIVTLLIPEEKDGWMYGEHEVTKIRGWFPTSYTKPLEENEREPFKVPSTTPSPAPIRSVSAGNLAEKSAVVLPEPDYLEPMSGNYSAPQSNSFPATLPKETSKPTSNGLMKHPFLSGENPFSTVKLRPTVTNDRSAPIIR</sequence>
<evidence type="ECO:0000256" key="5">
    <source>
        <dbReference type="ARBA" id="ARBA00023054"/>
    </source>
</evidence>
<keyword evidence="11" id="KW-1185">Reference proteome</keyword>
<dbReference type="FunFam" id="2.30.30.40:FF:000018">
    <property type="entry name" value="Brain-specific angiogenesis inhibitor 1-associated protein 2"/>
    <property type="match status" value="1"/>
</dbReference>
<dbReference type="InterPro" id="IPR001452">
    <property type="entry name" value="SH3_domain"/>
</dbReference>
<keyword evidence="5" id="KW-0175">Coiled coil</keyword>
<dbReference type="EMBL" id="JAACNH010005219">
    <property type="protein sequence ID" value="KAG8429578.1"/>
    <property type="molecule type" value="Genomic_DNA"/>
</dbReference>
<keyword evidence="3" id="KW-0963">Cytoplasm</keyword>
<protein>
    <recommendedName>
        <fullName evidence="9">SH3 domain-containing protein</fullName>
    </recommendedName>
</protein>
<evidence type="ECO:0000256" key="8">
    <source>
        <dbReference type="SAM" id="MobiDB-lite"/>
    </source>
</evidence>
<evidence type="ECO:0000256" key="7">
    <source>
        <dbReference type="PROSITE-ProRule" id="PRU00192"/>
    </source>
</evidence>
<comment type="caution">
    <text evidence="10">The sequence shown here is derived from an EMBL/GenBank/DDBJ whole genome shotgun (WGS) entry which is preliminary data.</text>
</comment>
<dbReference type="GO" id="GO:0051017">
    <property type="term" value="P:actin filament bundle assembly"/>
    <property type="evidence" value="ECO:0007669"/>
    <property type="project" value="TreeGrafter"/>
</dbReference>
<evidence type="ECO:0000256" key="4">
    <source>
        <dbReference type="ARBA" id="ARBA00022553"/>
    </source>
</evidence>
<dbReference type="Pfam" id="PF14604">
    <property type="entry name" value="SH3_9"/>
    <property type="match status" value="1"/>
</dbReference>
<evidence type="ECO:0000313" key="11">
    <source>
        <dbReference type="Proteomes" id="UP000812440"/>
    </source>
</evidence>
<feature type="compositionally biased region" description="Polar residues" evidence="8">
    <location>
        <begin position="241"/>
        <end position="252"/>
    </location>
</feature>
<evidence type="ECO:0000256" key="6">
    <source>
        <dbReference type="ARBA" id="ARBA00023212"/>
    </source>
</evidence>
<dbReference type="PANTHER" id="PTHR14206:SF4">
    <property type="entry name" value="BRAIN-SPECIFIC ANGIOGENESIS INHIBITOR 1-ASSOCIATED PROTEIN 2-LIKE PROTEIN 1"/>
    <property type="match status" value="1"/>
</dbReference>
<keyword evidence="4" id="KW-0597">Phosphoprotein</keyword>